<dbReference type="AlphaFoldDB" id="A0A564WV29"/>
<dbReference type="Gene3D" id="2.60.40.10">
    <property type="entry name" value="Immunoglobulins"/>
    <property type="match status" value="1"/>
</dbReference>
<dbReference type="EMBL" id="CABHOF010000051">
    <property type="protein sequence ID" value="VUX66157.1"/>
    <property type="molecule type" value="Genomic_DNA"/>
</dbReference>
<evidence type="ECO:0000313" key="2">
    <source>
        <dbReference type="EMBL" id="VUX66157.1"/>
    </source>
</evidence>
<organism evidence="2 3">
    <name type="scientific">Blautia wexlerae</name>
    <dbReference type="NCBI Taxonomy" id="418240"/>
    <lineage>
        <taxon>Bacteria</taxon>
        <taxon>Bacillati</taxon>
        <taxon>Bacillota</taxon>
        <taxon>Clostridia</taxon>
        <taxon>Lachnospirales</taxon>
        <taxon>Lachnospiraceae</taxon>
        <taxon>Blautia</taxon>
    </lineage>
</organism>
<dbReference type="InterPro" id="IPR003961">
    <property type="entry name" value="FN3_dom"/>
</dbReference>
<proteinExistence type="predicted"/>
<evidence type="ECO:0000313" key="3">
    <source>
        <dbReference type="Proteomes" id="UP000366766"/>
    </source>
</evidence>
<evidence type="ECO:0000259" key="1">
    <source>
        <dbReference type="PROSITE" id="PS50853"/>
    </source>
</evidence>
<sequence>MPVISSYASGKYKVNAGIVQLAKSAAENARMIVKEFQGYTETEKLYGYKEMICYLTSYNDDVTEDDEYGDPWQLIYVFDGDDSTNVVCEGYSKAFQYLCDLSDITCYTVTGMMNGGTGEGPHMWNIVANNGKYYMADITNSDEGTVGEDGGLFLDTPISGSISRGYIYATDSANIYFAYDKEAKSLYGTGKNSILYMTKETYSADDLTAKPAKTSITGISNRTAGKLVITWKKAKSADGYEIYRRAGTTNPYVRAAVIKSGSTTKYTNAKLKKGHTYYYRIRSYRYDENGRKIYSGWSTVKKQKVK</sequence>
<dbReference type="Proteomes" id="UP000366766">
    <property type="component" value="Unassembled WGS sequence"/>
</dbReference>
<reference evidence="2 3" key="1">
    <citation type="submission" date="2019-07" db="EMBL/GenBank/DDBJ databases">
        <authorList>
            <person name="Chang H.-W."/>
            <person name="Raman A."/>
            <person name="Venkatesh S."/>
            <person name="Gehrig J."/>
        </authorList>
    </citation>
    <scope>NUCLEOTIDE SEQUENCE [LARGE SCALE GENOMIC DNA]</scope>
    <source>
        <strain evidence="2">Blautia_wexlerae_LFYP_14</strain>
    </source>
</reference>
<dbReference type="InterPro" id="IPR038765">
    <property type="entry name" value="Papain-like_cys_pep_sf"/>
</dbReference>
<accession>A0A564WV29</accession>
<gene>
    <name evidence="2" type="ORF">BWLFYP14_02529</name>
</gene>
<dbReference type="SUPFAM" id="SSF49265">
    <property type="entry name" value="Fibronectin type III"/>
    <property type="match status" value="1"/>
</dbReference>
<feature type="domain" description="Fibronectin type-III" evidence="1">
    <location>
        <begin position="212"/>
        <end position="306"/>
    </location>
</feature>
<protein>
    <recommendedName>
        <fullName evidence="1">Fibronectin type-III domain-containing protein</fullName>
    </recommendedName>
</protein>
<dbReference type="SUPFAM" id="SSF54001">
    <property type="entry name" value="Cysteine proteinases"/>
    <property type="match status" value="1"/>
</dbReference>
<dbReference type="PROSITE" id="PS50853">
    <property type="entry name" value="FN3"/>
    <property type="match status" value="1"/>
</dbReference>
<dbReference type="InterPro" id="IPR036116">
    <property type="entry name" value="FN3_sf"/>
</dbReference>
<dbReference type="InterPro" id="IPR013783">
    <property type="entry name" value="Ig-like_fold"/>
</dbReference>
<keyword evidence="3" id="KW-1185">Reference proteome</keyword>
<name>A0A564WV29_9FIRM</name>
<dbReference type="RefSeq" id="WP_243135383.1">
    <property type="nucleotide sequence ID" value="NZ_CABHOF010000051.1"/>
</dbReference>